<keyword evidence="3" id="KW-1185">Reference proteome</keyword>
<sequence>MQHEDHSKTAKGPRSKTSSIPLRETVLSPPPLLAIVPRFTGIPSPSLETIYFTKSHLYLADKYHFVSKNPQKAYIRKNHGFLPLMAMLSLLFDFCPIDFESSVTIKSIQNPLFAFVINHPSQYTL</sequence>
<gene>
    <name evidence="2" type="ORF">CPSG_05620</name>
</gene>
<organism evidence="3">
    <name type="scientific">Coccidioides posadasii (strain RMSCC 757 / Silveira)</name>
    <name type="common">Valley fever fungus</name>
    <dbReference type="NCBI Taxonomy" id="443226"/>
    <lineage>
        <taxon>Eukaryota</taxon>
        <taxon>Fungi</taxon>
        <taxon>Dikarya</taxon>
        <taxon>Ascomycota</taxon>
        <taxon>Pezizomycotina</taxon>
        <taxon>Eurotiomycetes</taxon>
        <taxon>Eurotiomycetidae</taxon>
        <taxon>Onygenales</taxon>
        <taxon>Onygenaceae</taxon>
        <taxon>Coccidioides</taxon>
    </lineage>
</organism>
<dbReference type="Proteomes" id="UP000002497">
    <property type="component" value="Unassembled WGS sequence"/>
</dbReference>
<reference evidence="3" key="1">
    <citation type="journal article" date="2010" name="Genome Res.">
        <title>Population genomic sequencing of Coccidioides fungi reveals recent hybridization and transposon control.</title>
        <authorList>
            <person name="Neafsey D.E."/>
            <person name="Barker B.M."/>
            <person name="Sharpton T.J."/>
            <person name="Stajich J.E."/>
            <person name="Park D.J."/>
            <person name="Whiston E."/>
            <person name="Hung C.-Y."/>
            <person name="McMahan C."/>
            <person name="White J."/>
            <person name="Sykes S."/>
            <person name="Heiman D."/>
            <person name="Young S."/>
            <person name="Zeng Q."/>
            <person name="Abouelleil A."/>
            <person name="Aftuck L."/>
            <person name="Bessette D."/>
            <person name="Brown A."/>
            <person name="FitzGerald M."/>
            <person name="Lui A."/>
            <person name="Macdonald J.P."/>
            <person name="Priest M."/>
            <person name="Orbach M.J."/>
            <person name="Galgiani J.N."/>
            <person name="Kirkland T.N."/>
            <person name="Cole G.T."/>
            <person name="Birren B.W."/>
            <person name="Henn M.R."/>
            <person name="Taylor J.W."/>
            <person name="Rounsley S.D."/>
        </authorList>
    </citation>
    <scope>NUCLEOTIDE SEQUENCE [LARGE SCALE GENOMIC DNA]</scope>
    <source>
        <strain evidence="3">RMSCC 757 / Silveira</strain>
    </source>
</reference>
<name>E9D6W1_COCPS</name>
<protein>
    <submittedName>
        <fullName evidence="2">Uncharacterized protein</fullName>
    </submittedName>
</protein>
<feature type="region of interest" description="Disordered" evidence="1">
    <location>
        <begin position="1"/>
        <end position="23"/>
    </location>
</feature>
<dbReference type="EMBL" id="GL636493">
    <property type="protein sequence ID" value="EFW17983.1"/>
    <property type="molecule type" value="Genomic_DNA"/>
</dbReference>
<dbReference type="HOGENOM" id="CLU_1992434_0_0_1"/>
<dbReference type="AlphaFoldDB" id="E9D6W1"/>
<accession>E9D6W1</accession>
<evidence type="ECO:0000313" key="2">
    <source>
        <dbReference type="EMBL" id="EFW17983.1"/>
    </source>
</evidence>
<evidence type="ECO:0000313" key="3">
    <source>
        <dbReference type="Proteomes" id="UP000002497"/>
    </source>
</evidence>
<reference evidence="3" key="2">
    <citation type="submission" date="2010-03" db="EMBL/GenBank/DDBJ databases">
        <title>The genome sequence of Coccidioides posadasii strain Silveira.</title>
        <authorList>
            <consortium name="The Broad Institute Genome Sequencing Center for Infectious Disease"/>
            <person name="Neafsey D."/>
            <person name="Orbach M."/>
            <person name="Henn M.R."/>
            <person name="Cole G.T."/>
            <person name="Galgiani J."/>
            <person name="Gardner M.J."/>
            <person name="Kirkland T.N."/>
            <person name="Taylor J.W."/>
            <person name="Young S.K."/>
            <person name="Zeng Q."/>
            <person name="Koehrsen M."/>
            <person name="Alvarado L."/>
            <person name="Berlin A."/>
            <person name="Borenstein D."/>
            <person name="Chapman S.B."/>
            <person name="Chen Z."/>
            <person name="Engels R."/>
            <person name="Freedman E."/>
            <person name="Gellesch M."/>
            <person name="Goldberg J."/>
            <person name="Griggs A."/>
            <person name="Gujja S."/>
            <person name="Heilman E."/>
            <person name="Heiman D."/>
            <person name="Howarth C."/>
            <person name="Jen D."/>
            <person name="Larson L."/>
            <person name="Mehta T."/>
            <person name="Neiman D."/>
            <person name="Park D."/>
            <person name="Pearson M."/>
            <person name="Richards J."/>
            <person name="Roberts A."/>
            <person name="Saif S."/>
            <person name="Shea T."/>
            <person name="Shenoy N."/>
            <person name="Sisk P."/>
            <person name="Stolte C."/>
            <person name="Sykes S."/>
            <person name="Walk T."/>
            <person name="White J."/>
            <person name="Yandava C."/>
            <person name="Haas B."/>
            <person name="Nusbaum C."/>
            <person name="Birren B."/>
        </authorList>
    </citation>
    <scope>NUCLEOTIDE SEQUENCE [LARGE SCALE GENOMIC DNA]</scope>
    <source>
        <strain evidence="3">RMSCC 757 / Silveira</strain>
    </source>
</reference>
<proteinExistence type="predicted"/>
<dbReference type="VEuPathDB" id="FungiDB:CPSG_05620"/>
<evidence type="ECO:0000256" key="1">
    <source>
        <dbReference type="SAM" id="MobiDB-lite"/>
    </source>
</evidence>